<evidence type="ECO:0000313" key="1">
    <source>
        <dbReference type="EMBL" id="KAG0417551.1"/>
    </source>
</evidence>
<sequence>MTTLPLFVVKETPLMQVARFPSPWSQARLLRLGIFGVLIIAGGIMLALNLFYESREGYTSVAEASGISTGLLGFGLVLASAGVLLVDVLVILTHVARRPCLSVSLSPASSSMSEFYTRDTASVGGVH</sequence>
<accession>A0AC60PE17</accession>
<keyword evidence="2" id="KW-1185">Reference proteome</keyword>
<dbReference type="EMBL" id="JABSTQ010010830">
    <property type="protein sequence ID" value="KAG0417551.1"/>
    <property type="molecule type" value="Genomic_DNA"/>
</dbReference>
<proteinExistence type="predicted"/>
<reference evidence="1 2" key="1">
    <citation type="journal article" date="2020" name="Cell">
        <title>Large-Scale Comparative Analyses of Tick Genomes Elucidate Their Genetic Diversity and Vector Capacities.</title>
        <authorList>
            <consortium name="Tick Genome and Microbiome Consortium (TIGMIC)"/>
            <person name="Jia N."/>
            <person name="Wang J."/>
            <person name="Shi W."/>
            <person name="Du L."/>
            <person name="Sun Y."/>
            <person name="Zhan W."/>
            <person name="Jiang J.F."/>
            <person name="Wang Q."/>
            <person name="Zhang B."/>
            <person name="Ji P."/>
            <person name="Bell-Sakyi L."/>
            <person name="Cui X.M."/>
            <person name="Yuan T.T."/>
            <person name="Jiang B.G."/>
            <person name="Yang W.F."/>
            <person name="Lam T.T."/>
            <person name="Chang Q.C."/>
            <person name="Ding S.J."/>
            <person name="Wang X.J."/>
            <person name="Zhu J.G."/>
            <person name="Ruan X.D."/>
            <person name="Zhao L."/>
            <person name="Wei J.T."/>
            <person name="Ye R.Z."/>
            <person name="Que T.C."/>
            <person name="Du C.H."/>
            <person name="Zhou Y.H."/>
            <person name="Cheng J.X."/>
            <person name="Dai P.F."/>
            <person name="Guo W.B."/>
            <person name="Han X.H."/>
            <person name="Huang E.J."/>
            <person name="Li L.F."/>
            <person name="Wei W."/>
            <person name="Gao Y.C."/>
            <person name="Liu J.Z."/>
            <person name="Shao H.Z."/>
            <person name="Wang X."/>
            <person name="Wang C.C."/>
            <person name="Yang T.C."/>
            <person name="Huo Q.B."/>
            <person name="Li W."/>
            <person name="Chen H.Y."/>
            <person name="Chen S.E."/>
            <person name="Zhou L.G."/>
            <person name="Ni X.B."/>
            <person name="Tian J.H."/>
            <person name="Sheng Y."/>
            <person name="Liu T."/>
            <person name="Pan Y.S."/>
            <person name="Xia L.Y."/>
            <person name="Li J."/>
            <person name="Zhao F."/>
            <person name="Cao W.C."/>
        </authorList>
    </citation>
    <scope>NUCLEOTIDE SEQUENCE [LARGE SCALE GENOMIC DNA]</scope>
    <source>
        <strain evidence="1">Iper-2018</strain>
    </source>
</reference>
<gene>
    <name evidence="1" type="ORF">HPB47_005524</name>
</gene>
<organism evidence="1 2">
    <name type="scientific">Ixodes persulcatus</name>
    <name type="common">Taiga tick</name>
    <dbReference type="NCBI Taxonomy" id="34615"/>
    <lineage>
        <taxon>Eukaryota</taxon>
        <taxon>Metazoa</taxon>
        <taxon>Ecdysozoa</taxon>
        <taxon>Arthropoda</taxon>
        <taxon>Chelicerata</taxon>
        <taxon>Arachnida</taxon>
        <taxon>Acari</taxon>
        <taxon>Parasitiformes</taxon>
        <taxon>Ixodida</taxon>
        <taxon>Ixodoidea</taxon>
        <taxon>Ixodidae</taxon>
        <taxon>Ixodinae</taxon>
        <taxon>Ixodes</taxon>
    </lineage>
</organism>
<comment type="caution">
    <text evidence="1">The sequence shown here is derived from an EMBL/GenBank/DDBJ whole genome shotgun (WGS) entry which is preliminary data.</text>
</comment>
<dbReference type="Proteomes" id="UP000805193">
    <property type="component" value="Unassembled WGS sequence"/>
</dbReference>
<evidence type="ECO:0000313" key="2">
    <source>
        <dbReference type="Proteomes" id="UP000805193"/>
    </source>
</evidence>
<name>A0AC60PE17_IXOPE</name>
<protein>
    <submittedName>
        <fullName evidence="1">Uncharacterized protein</fullName>
    </submittedName>
</protein>